<sequence>MMIVISLLLYIPHISGSAVFEINCLAKYSVNSKAKVMLCTNQSSPISSPCTSEERLGIQDFEIYLASNESVQCKALEETNYRSHYNATCLMENNKPLTKDMAKTLMTVFVDQTNYLYHIRTLKTLVKSTAWLAVIGECHKKQDFIDVCGNGSLSGLTRAHLKLQSREETRETKEMRDETRENKDFQLTWCNCSVKTSSVVKVTAIHVQFNIPTYLDFVGRERSKSINVDELYWNKDGVLFETVQDFNIQFGLLWPLPKNVWLSLEGEELHIDCQSTHIVRNYSKYNLMVTLIFIVLVMLNVVPILICVFIKRYRVATRARDMVMRLSHIRKSVDISRKRPESEHSYVSPQSVHYDEMGSTIADENIYMSTLC</sequence>
<evidence type="ECO:0000256" key="1">
    <source>
        <dbReference type="SAM" id="Phobius"/>
    </source>
</evidence>
<dbReference type="VEuPathDB" id="VectorBase:BGLB032829"/>
<feature type="chain" id="PRO_5012745171" evidence="2">
    <location>
        <begin position="17"/>
        <end position="372"/>
    </location>
</feature>
<evidence type="ECO:0000313" key="3">
    <source>
        <dbReference type="EnsemblMetazoa" id="BGLB032829-PB"/>
    </source>
</evidence>
<gene>
    <name evidence="3" type="primary">106058684</name>
</gene>
<protein>
    <submittedName>
        <fullName evidence="3">Uncharacterized protein</fullName>
    </submittedName>
</protein>
<keyword evidence="1" id="KW-0472">Membrane</keyword>
<accession>A0A2C9LMY7</accession>
<dbReference type="EnsemblMetazoa" id="BGLB032829-RB">
    <property type="protein sequence ID" value="BGLB032829-PB"/>
    <property type="gene ID" value="BGLB032829"/>
</dbReference>
<feature type="signal peptide" evidence="2">
    <location>
        <begin position="1"/>
        <end position="16"/>
    </location>
</feature>
<evidence type="ECO:0000313" key="4">
    <source>
        <dbReference type="Proteomes" id="UP000076420"/>
    </source>
</evidence>
<reference evidence="3" key="1">
    <citation type="submission" date="2020-05" db="UniProtKB">
        <authorList>
            <consortium name="EnsemblMetazoa"/>
        </authorList>
    </citation>
    <scope>IDENTIFICATION</scope>
    <source>
        <strain evidence="3">BB02</strain>
    </source>
</reference>
<dbReference type="Proteomes" id="UP000076420">
    <property type="component" value="Unassembled WGS sequence"/>
</dbReference>
<keyword evidence="1" id="KW-1133">Transmembrane helix</keyword>
<keyword evidence="1" id="KW-0812">Transmembrane</keyword>
<name>A0A2C9LMY7_BIOGL</name>
<dbReference type="KEGG" id="bgt:106058684"/>
<organism evidence="3 4">
    <name type="scientific">Biomphalaria glabrata</name>
    <name type="common">Bloodfluke planorb</name>
    <name type="synonym">Freshwater snail</name>
    <dbReference type="NCBI Taxonomy" id="6526"/>
    <lineage>
        <taxon>Eukaryota</taxon>
        <taxon>Metazoa</taxon>
        <taxon>Spiralia</taxon>
        <taxon>Lophotrochozoa</taxon>
        <taxon>Mollusca</taxon>
        <taxon>Gastropoda</taxon>
        <taxon>Heterobranchia</taxon>
        <taxon>Euthyneura</taxon>
        <taxon>Panpulmonata</taxon>
        <taxon>Hygrophila</taxon>
        <taxon>Lymnaeoidea</taxon>
        <taxon>Planorbidae</taxon>
        <taxon>Biomphalaria</taxon>
    </lineage>
</organism>
<feature type="transmembrane region" description="Helical" evidence="1">
    <location>
        <begin position="285"/>
        <end position="310"/>
    </location>
</feature>
<proteinExistence type="predicted"/>
<dbReference type="OrthoDB" id="10279762at2759"/>
<evidence type="ECO:0000256" key="2">
    <source>
        <dbReference type="SAM" id="SignalP"/>
    </source>
</evidence>
<keyword evidence="2" id="KW-0732">Signal</keyword>
<dbReference type="VEuPathDB" id="VectorBase:BGLAX_036083"/>
<dbReference type="AlphaFoldDB" id="A0A2C9LMY7"/>
<dbReference type="RefSeq" id="XP_013071599.2">
    <property type="nucleotide sequence ID" value="XM_013216145.2"/>
</dbReference>